<name>A0ABY4VBU4_9GAMM</name>
<keyword evidence="1" id="KW-0812">Transmembrane</keyword>
<evidence type="ECO:0000313" key="3">
    <source>
        <dbReference type="Proteomes" id="UP001055658"/>
    </source>
</evidence>
<dbReference type="EMBL" id="CP092418">
    <property type="protein sequence ID" value="USD21760.1"/>
    <property type="molecule type" value="Genomic_DNA"/>
</dbReference>
<dbReference type="Proteomes" id="UP001055658">
    <property type="component" value="Chromosome"/>
</dbReference>
<organism evidence="2 3">
    <name type="scientific">Microbulbifer variabilis</name>
    <dbReference type="NCBI Taxonomy" id="266805"/>
    <lineage>
        <taxon>Bacteria</taxon>
        <taxon>Pseudomonadati</taxon>
        <taxon>Pseudomonadota</taxon>
        <taxon>Gammaproteobacteria</taxon>
        <taxon>Cellvibrionales</taxon>
        <taxon>Microbulbiferaceae</taxon>
        <taxon>Microbulbifer</taxon>
    </lineage>
</organism>
<evidence type="ECO:0000256" key="1">
    <source>
        <dbReference type="SAM" id="Phobius"/>
    </source>
</evidence>
<reference evidence="2" key="1">
    <citation type="submission" date="2022-02" db="EMBL/GenBank/DDBJ databases">
        <title>Coral-associated bacteria.</title>
        <authorList>
            <person name="Tang K."/>
            <person name="Wang X."/>
        </authorList>
    </citation>
    <scope>NUCLEOTIDE SEQUENCE</scope>
    <source>
        <strain evidence="2">SCSIO 43006</strain>
    </source>
</reference>
<proteinExistence type="predicted"/>
<accession>A0ABY4VBU4</accession>
<gene>
    <name evidence="2" type="ORF">MJO52_01045</name>
</gene>
<keyword evidence="1" id="KW-0472">Membrane</keyword>
<feature type="transmembrane region" description="Helical" evidence="1">
    <location>
        <begin position="73"/>
        <end position="92"/>
    </location>
</feature>
<feature type="transmembrane region" description="Helical" evidence="1">
    <location>
        <begin position="35"/>
        <end position="53"/>
    </location>
</feature>
<evidence type="ECO:0000313" key="2">
    <source>
        <dbReference type="EMBL" id="USD21760.1"/>
    </source>
</evidence>
<sequence length="94" mass="10573">MKRSGTLEVILLGLTLCAVISLSMAHTLLVTWMALEWLAFLCLLSFALPKVTLITNFLDRTVSQALWPESRHWLWILAIALNLIAVVETLSLRP</sequence>
<dbReference type="RefSeq" id="WP_252084160.1">
    <property type="nucleotide sequence ID" value="NZ_CP092418.1"/>
</dbReference>
<keyword evidence="1" id="KW-1133">Transmembrane helix</keyword>
<protein>
    <submittedName>
        <fullName evidence="2">Uncharacterized protein</fullName>
    </submittedName>
</protein>
<keyword evidence="3" id="KW-1185">Reference proteome</keyword>